<evidence type="ECO:0000313" key="15">
    <source>
        <dbReference type="Proteomes" id="UP000000715"/>
    </source>
</evidence>
<dbReference type="PROSITE" id="PS50002">
    <property type="entry name" value="SH3"/>
    <property type="match status" value="1"/>
</dbReference>
<organism evidence="15 16">
    <name type="scientific">Mustela putorius furo</name>
    <name type="common">European domestic ferret</name>
    <name type="synonym">Mustela furo</name>
    <dbReference type="NCBI Taxonomy" id="9669"/>
    <lineage>
        <taxon>Eukaryota</taxon>
        <taxon>Metazoa</taxon>
        <taxon>Chordata</taxon>
        <taxon>Craniata</taxon>
        <taxon>Vertebrata</taxon>
        <taxon>Euteleostomi</taxon>
        <taxon>Mammalia</taxon>
        <taxon>Eutheria</taxon>
        <taxon>Laurasiatheria</taxon>
        <taxon>Carnivora</taxon>
        <taxon>Caniformia</taxon>
        <taxon>Musteloidea</taxon>
        <taxon>Mustelidae</taxon>
        <taxon>Mustelinae</taxon>
        <taxon>Mustela</taxon>
    </lineage>
</organism>
<evidence type="ECO:0000256" key="2">
    <source>
        <dbReference type="ARBA" id="ARBA00004486"/>
    </source>
</evidence>
<sequence>MAELQMLLEEEIPGGRRALFDSYTNLERVADYCENNYIQSADKQRALEETKAYTTQSLASVAYLINTLANNVLQMLDIQASQLRRMESSINHISQTVDIHKEKVARREIGILTTNKNTSRTHKIIAPANLERPVRYIRKPIDYTILDDIGHGVKVSTQNMKMGGLPRTTPPTQKPPSPPMSGKGTLGRHSPYRTLEPVRPPVVPNDYVPSPTRNMAPSQQSPVRTASVNQRNRTYSSSGSSGGSHPSSRSSSRENSGSGSVGVPIAVPTPSPPSVFPGHPVQFYSMNRPASRHTPPTIGGSLPYRRPPSITSQTSLQNQMNGGPFYSQNPVSDTPPPPPPVEEPVFDESPPPPPPPEDYEEEEAAVVEYSDPYAEEDPPWAPRSYLEKVVAIYDYTKDKEDELSFQEGAIIYVIKKNDDVLKKQAESQQTDLSAIICTIC</sequence>
<feature type="compositionally biased region" description="Polar residues" evidence="12">
    <location>
        <begin position="211"/>
        <end position="235"/>
    </location>
</feature>
<evidence type="ECO:0000256" key="3">
    <source>
        <dbReference type="ARBA" id="ARBA00004510"/>
    </source>
</evidence>
<keyword evidence="10" id="KW-0966">Cell projection</keyword>
<proteinExistence type="inferred from homology"/>
<evidence type="ECO:0000259" key="13">
    <source>
        <dbReference type="PROSITE" id="PS50002"/>
    </source>
</evidence>
<comment type="subcellular location">
    <subcellularLocation>
        <location evidence="2">Cell projection</location>
        <location evidence="2">Filopodium</location>
    </subcellularLocation>
    <subcellularLocation>
        <location evidence="3">Cell projection</location>
        <location evidence="3">Lamellipodium</location>
    </subcellularLocation>
    <subcellularLocation>
        <location evidence="1">Cytoplasm</location>
        <location evidence="1">Cytoskeleton</location>
    </subcellularLocation>
</comment>
<dbReference type="GO" id="GO:0001764">
    <property type="term" value="P:neuron migration"/>
    <property type="evidence" value="ECO:0007669"/>
    <property type="project" value="TreeGrafter"/>
</dbReference>
<evidence type="ECO:0000256" key="6">
    <source>
        <dbReference type="ARBA" id="ARBA00022490"/>
    </source>
</evidence>
<dbReference type="Gene3D" id="6.10.140.1620">
    <property type="match status" value="1"/>
</dbReference>
<dbReference type="PRINTS" id="PR01217">
    <property type="entry name" value="PRICHEXTENSN"/>
</dbReference>
<dbReference type="Gene3D" id="2.30.30.40">
    <property type="entry name" value="SH3 Domains"/>
    <property type="match status" value="1"/>
</dbReference>
<dbReference type="GO" id="GO:0030175">
    <property type="term" value="C:filopodium"/>
    <property type="evidence" value="ECO:0007669"/>
    <property type="project" value="UniProtKB-SubCell"/>
</dbReference>
<evidence type="ECO:0000256" key="4">
    <source>
        <dbReference type="ARBA" id="ARBA00010020"/>
    </source>
</evidence>
<dbReference type="InterPro" id="IPR028457">
    <property type="entry name" value="ABI"/>
</dbReference>
<protein>
    <submittedName>
        <fullName evidence="16">Abl interactor 2 isoform X32</fullName>
    </submittedName>
</protein>
<keyword evidence="8" id="KW-0175">Coiled coil</keyword>
<dbReference type="Pfam" id="PF00018">
    <property type="entry name" value="SH3_1"/>
    <property type="match status" value="1"/>
</dbReference>
<gene>
    <name evidence="16" type="primary">ABI2</name>
</gene>
<keyword evidence="9" id="KW-0206">Cytoskeleton</keyword>
<feature type="compositionally biased region" description="Pro residues" evidence="12">
    <location>
        <begin position="168"/>
        <end position="179"/>
    </location>
</feature>
<keyword evidence="6" id="KW-0963">Cytoplasm</keyword>
<dbReference type="CTD" id="10152"/>
<dbReference type="PROSITE" id="PS50192">
    <property type="entry name" value="T_SNARE"/>
    <property type="match status" value="1"/>
</dbReference>
<evidence type="ECO:0000256" key="10">
    <source>
        <dbReference type="ARBA" id="ARBA00023273"/>
    </source>
</evidence>
<dbReference type="GeneID" id="101686785"/>
<evidence type="ECO:0000256" key="8">
    <source>
        <dbReference type="ARBA" id="ARBA00023054"/>
    </source>
</evidence>
<feature type="compositionally biased region" description="Pro residues" evidence="12">
    <location>
        <begin position="333"/>
        <end position="342"/>
    </location>
</feature>
<dbReference type="PANTHER" id="PTHR10460:SF26">
    <property type="entry name" value="ABL INTERACTOR 2"/>
    <property type="match status" value="1"/>
</dbReference>
<keyword evidence="5 11" id="KW-0728">SH3 domain</keyword>
<evidence type="ECO:0000256" key="5">
    <source>
        <dbReference type="ARBA" id="ARBA00022443"/>
    </source>
</evidence>
<dbReference type="FunFam" id="2.30.30.40:FF:000002">
    <property type="entry name" value="abl interactor 1 isoform X1"/>
    <property type="match status" value="1"/>
</dbReference>
<dbReference type="Pfam" id="PF07815">
    <property type="entry name" value="Abi_HHR"/>
    <property type="match status" value="1"/>
</dbReference>
<dbReference type="PANTHER" id="PTHR10460">
    <property type="entry name" value="ABL INTERACTOR FAMILY MEMBER"/>
    <property type="match status" value="1"/>
</dbReference>
<dbReference type="GO" id="GO:0017124">
    <property type="term" value="F:SH3 domain binding"/>
    <property type="evidence" value="ECO:0007669"/>
    <property type="project" value="TreeGrafter"/>
</dbReference>
<dbReference type="InterPro" id="IPR000727">
    <property type="entry name" value="T_SNARE_dom"/>
</dbReference>
<evidence type="ECO:0000259" key="14">
    <source>
        <dbReference type="PROSITE" id="PS50192"/>
    </source>
</evidence>
<dbReference type="AlphaFoldDB" id="A0A8U0V1G8"/>
<dbReference type="Proteomes" id="UP000000715">
    <property type="component" value="Unplaced"/>
</dbReference>
<comment type="similarity">
    <text evidence="4">Belongs to the ABI family.</text>
</comment>
<dbReference type="InterPro" id="IPR001452">
    <property type="entry name" value="SH3_domain"/>
</dbReference>
<feature type="domain" description="SH3" evidence="13">
    <location>
        <begin position="384"/>
        <end position="440"/>
    </location>
</feature>
<dbReference type="GO" id="GO:0031209">
    <property type="term" value="C:SCAR complex"/>
    <property type="evidence" value="ECO:0007669"/>
    <property type="project" value="TreeGrafter"/>
</dbReference>
<feature type="compositionally biased region" description="Polar residues" evidence="12">
    <location>
        <begin position="309"/>
        <end position="332"/>
    </location>
</feature>
<keyword evidence="7" id="KW-0597">Phosphoprotein</keyword>
<evidence type="ECO:0000256" key="7">
    <source>
        <dbReference type="ARBA" id="ARBA00022553"/>
    </source>
</evidence>
<feature type="region of interest" description="Disordered" evidence="12">
    <location>
        <begin position="159"/>
        <end position="380"/>
    </location>
</feature>
<feature type="domain" description="T-SNARE coiled-coil homology" evidence="14">
    <location>
        <begin position="45"/>
        <end position="107"/>
    </location>
</feature>
<accession>A0A8U0V1G8</accession>
<dbReference type="GO" id="GO:0030027">
    <property type="term" value="C:lamellipodium"/>
    <property type="evidence" value="ECO:0007669"/>
    <property type="project" value="UniProtKB-SubCell"/>
</dbReference>
<keyword evidence="15" id="KW-1185">Reference proteome</keyword>
<dbReference type="RefSeq" id="XP_044934569.1">
    <property type="nucleotide sequence ID" value="XM_045078634.1"/>
</dbReference>
<evidence type="ECO:0000256" key="11">
    <source>
        <dbReference type="PROSITE-ProRule" id="PRU00192"/>
    </source>
</evidence>
<evidence type="ECO:0000256" key="12">
    <source>
        <dbReference type="SAM" id="MobiDB-lite"/>
    </source>
</evidence>
<evidence type="ECO:0000256" key="1">
    <source>
        <dbReference type="ARBA" id="ARBA00004245"/>
    </source>
</evidence>
<name>A0A8U0V1G8_MUSPF</name>
<evidence type="ECO:0000313" key="16">
    <source>
        <dbReference type="RefSeq" id="XP_044934569.1"/>
    </source>
</evidence>
<reference evidence="16" key="1">
    <citation type="submission" date="2025-08" db="UniProtKB">
        <authorList>
            <consortium name="RefSeq"/>
        </authorList>
    </citation>
    <scope>IDENTIFICATION</scope>
    <source>
        <tissue evidence="16">Brain</tissue>
    </source>
</reference>
<evidence type="ECO:0000256" key="9">
    <source>
        <dbReference type="ARBA" id="ARBA00023212"/>
    </source>
</evidence>
<dbReference type="GO" id="GO:0005856">
    <property type="term" value="C:cytoskeleton"/>
    <property type="evidence" value="ECO:0007669"/>
    <property type="project" value="UniProtKB-SubCell"/>
</dbReference>
<dbReference type="GO" id="GO:0035591">
    <property type="term" value="F:signaling adaptor activity"/>
    <property type="evidence" value="ECO:0007669"/>
    <property type="project" value="TreeGrafter"/>
</dbReference>
<dbReference type="InterPro" id="IPR036028">
    <property type="entry name" value="SH3-like_dom_sf"/>
</dbReference>
<dbReference type="InterPro" id="IPR012849">
    <property type="entry name" value="Abl-interactor_HHR_dom"/>
</dbReference>
<feature type="compositionally biased region" description="Low complexity" evidence="12">
    <location>
        <begin position="236"/>
        <end position="262"/>
    </location>
</feature>
<dbReference type="SUPFAM" id="SSF50044">
    <property type="entry name" value="SH3-domain"/>
    <property type="match status" value="1"/>
</dbReference>